<dbReference type="Proteomes" id="UP001371456">
    <property type="component" value="Unassembled WGS sequence"/>
</dbReference>
<evidence type="ECO:0000313" key="2">
    <source>
        <dbReference type="Proteomes" id="UP001371456"/>
    </source>
</evidence>
<sequence>MGSMYFYLQRLAQHSMRVEASGCRVG</sequence>
<gene>
    <name evidence="1" type="ORF">RDI58_030104</name>
</gene>
<evidence type="ECO:0000313" key="1">
    <source>
        <dbReference type="EMBL" id="KAK6772651.1"/>
    </source>
</evidence>
<dbReference type="AlphaFoldDB" id="A0AAN8SS34"/>
<accession>A0AAN8SS34</accession>
<reference evidence="1 2" key="1">
    <citation type="submission" date="2024-02" db="EMBL/GenBank/DDBJ databases">
        <title>de novo genome assembly of Solanum bulbocastanum strain 11H21.</title>
        <authorList>
            <person name="Hosaka A.J."/>
        </authorList>
    </citation>
    <scope>NUCLEOTIDE SEQUENCE [LARGE SCALE GENOMIC DNA]</scope>
    <source>
        <tissue evidence="1">Young leaves</tissue>
    </source>
</reference>
<keyword evidence="2" id="KW-1185">Reference proteome</keyword>
<organism evidence="1 2">
    <name type="scientific">Solanum bulbocastanum</name>
    <name type="common">Wild potato</name>
    <dbReference type="NCBI Taxonomy" id="147425"/>
    <lineage>
        <taxon>Eukaryota</taxon>
        <taxon>Viridiplantae</taxon>
        <taxon>Streptophyta</taxon>
        <taxon>Embryophyta</taxon>
        <taxon>Tracheophyta</taxon>
        <taxon>Spermatophyta</taxon>
        <taxon>Magnoliopsida</taxon>
        <taxon>eudicotyledons</taxon>
        <taxon>Gunneridae</taxon>
        <taxon>Pentapetalae</taxon>
        <taxon>asterids</taxon>
        <taxon>lamiids</taxon>
        <taxon>Solanales</taxon>
        <taxon>Solanaceae</taxon>
        <taxon>Solanoideae</taxon>
        <taxon>Solaneae</taxon>
        <taxon>Solanum</taxon>
    </lineage>
</organism>
<dbReference type="EMBL" id="JBANQN010000031">
    <property type="protein sequence ID" value="KAK6772651.1"/>
    <property type="molecule type" value="Genomic_DNA"/>
</dbReference>
<comment type="caution">
    <text evidence="1">The sequence shown here is derived from an EMBL/GenBank/DDBJ whole genome shotgun (WGS) entry which is preliminary data.</text>
</comment>
<name>A0AAN8SS34_SOLBU</name>
<protein>
    <submittedName>
        <fullName evidence="1">Uncharacterized protein</fullName>
    </submittedName>
</protein>
<proteinExistence type="predicted"/>